<evidence type="ECO:0000256" key="1">
    <source>
        <dbReference type="ARBA" id="ARBA00010396"/>
    </source>
</evidence>
<dbReference type="SUPFAM" id="SSF53335">
    <property type="entry name" value="S-adenosyl-L-methionine-dependent methyltransferases"/>
    <property type="match status" value="1"/>
</dbReference>
<dbReference type="InterPro" id="IPR023397">
    <property type="entry name" value="SAM-dep_MeTrfase_MraW_recog"/>
</dbReference>
<dbReference type="PANTHER" id="PTHR11265">
    <property type="entry name" value="S-ADENOSYL-METHYLTRANSFERASE MRAW"/>
    <property type="match status" value="1"/>
</dbReference>
<dbReference type="AlphaFoldDB" id="A0A7M2WWW4"/>
<keyword evidence="2 6" id="KW-0698">rRNA processing</keyword>
<dbReference type="InterPro" id="IPR029063">
    <property type="entry name" value="SAM-dependent_MTases_sf"/>
</dbReference>
<dbReference type="EMBL" id="CP063458">
    <property type="protein sequence ID" value="QOV89000.1"/>
    <property type="molecule type" value="Genomic_DNA"/>
</dbReference>
<protein>
    <recommendedName>
        <fullName evidence="6">Ribosomal RNA small subunit methyltransferase H</fullName>
        <ecNumber evidence="6">2.1.1.199</ecNumber>
    </recommendedName>
    <alternativeName>
        <fullName evidence="6">16S rRNA m(4)C1402 methyltransferase</fullName>
    </alternativeName>
    <alternativeName>
        <fullName evidence="6">rRNA (cytosine-N(4)-)-methyltransferase RsmH</fullName>
    </alternativeName>
</protein>
<dbReference type="InterPro" id="IPR002903">
    <property type="entry name" value="RsmH"/>
</dbReference>
<feature type="region of interest" description="Disordered" evidence="7">
    <location>
        <begin position="94"/>
        <end position="122"/>
    </location>
</feature>
<gene>
    <name evidence="6 8" type="primary">rsmH</name>
    <name evidence="8" type="ORF">IPV69_22675</name>
</gene>
<feature type="compositionally biased region" description="Basic and acidic residues" evidence="7">
    <location>
        <begin position="104"/>
        <end position="113"/>
    </location>
</feature>
<dbReference type="SUPFAM" id="SSF81799">
    <property type="entry name" value="Putative methyltransferase TM0872, insert domain"/>
    <property type="match status" value="1"/>
</dbReference>
<dbReference type="CDD" id="cd02440">
    <property type="entry name" value="AdoMet_MTases"/>
    <property type="match status" value="1"/>
</dbReference>
<keyword evidence="9" id="KW-1185">Reference proteome</keyword>
<sequence length="332" mass="36194">MDLPATGHDPVLLAETLDALQVAPGKTIVDCTLGRGGHARAIAERLGPDGLLIGLDVDPRNLAFAQSRLEGVPCRVRLFHANFAELPDVLEVIGSDSNPEESDSDAKKSDSVPKKRGPAVRPLTGPLHVDGILADLGISTNQLFDQHYGLSFAQPMPLDMRVDPRIPRSAADLIAQMNETPLADLLFQLADERFSRRIARKIVEQRKLSPIVTTDRLADVVRSAIPSNRGGAPQKIDPATRTFLALRMAVNQEMENLEALLREAPKALASGGRFAVISFHSTEDRLVKQAFRTAEQVGQLQVLTSKPVIPSDRETALNPRSRSAKLRVAEKR</sequence>
<dbReference type="EC" id="2.1.1.199" evidence="6"/>
<comment type="function">
    <text evidence="6">Specifically methylates the N4 position of cytidine in position 1402 (C1402) of 16S rRNA.</text>
</comment>
<dbReference type="KEGG" id="hbs:IPV69_22675"/>
<organism evidence="8 9">
    <name type="scientific">Humisphaera borealis</name>
    <dbReference type="NCBI Taxonomy" id="2807512"/>
    <lineage>
        <taxon>Bacteria</taxon>
        <taxon>Pseudomonadati</taxon>
        <taxon>Planctomycetota</taxon>
        <taxon>Phycisphaerae</taxon>
        <taxon>Tepidisphaerales</taxon>
        <taxon>Tepidisphaeraceae</taxon>
        <taxon>Humisphaera</taxon>
    </lineage>
</organism>
<evidence type="ECO:0000313" key="8">
    <source>
        <dbReference type="EMBL" id="QOV89000.1"/>
    </source>
</evidence>
<dbReference type="RefSeq" id="WP_206292012.1">
    <property type="nucleotide sequence ID" value="NZ_CP063458.1"/>
</dbReference>
<evidence type="ECO:0000313" key="9">
    <source>
        <dbReference type="Proteomes" id="UP000593765"/>
    </source>
</evidence>
<evidence type="ECO:0000256" key="3">
    <source>
        <dbReference type="ARBA" id="ARBA00022603"/>
    </source>
</evidence>
<comment type="subcellular location">
    <subcellularLocation>
        <location evidence="6">Cytoplasm</location>
    </subcellularLocation>
</comment>
<feature type="binding site" evidence="6">
    <location>
        <position position="56"/>
    </location>
    <ligand>
        <name>S-adenosyl-L-methionine</name>
        <dbReference type="ChEBI" id="CHEBI:59789"/>
    </ligand>
</feature>
<dbReference type="Proteomes" id="UP000593765">
    <property type="component" value="Chromosome"/>
</dbReference>
<dbReference type="PANTHER" id="PTHR11265:SF0">
    <property type="entry name" value="12S RRNA N4-METHYLCYTIDINE METHYLTRANSFERASE"/>
    <property type="match status" value="1"/>
</dbReference>
<evidence type="ECO:0000256" key="5">
    <source>
        <dbReference type="ARBA" id="ARBA00022691"/>
    </source>
</evidence>
<comment type="catalytic activity">
    <reaction evidence="6">
        <text>cytidine(1402) in 16S rRNA + S-adenosyl-L-methionine = N(4)-methylcytidine(1402) in 16S rRNA + S-adenosyl-L-homocysteine + H(+)</text>
        <dbReference type="Rhea" id="RHEA:42928"/>
        <dbReference type="Rhea" id="RHEA-COMP:10286"/>
        <dbReference type="Rhea" id="RHEA-COMP:10287"/>
        <dbReference type="ChEBI" id="CHEBI:15378"/>
        <dbReference type="ChEBI" id="CHEBI:57856"/>
        <dbReference type="ChEBI" id="CHEBI:59789"/>
        <dbReference type="ChEBI" id="CHEBI:74506"/>
        <dbReference type="ChEBI" id="CHEBI:82748"/>
        <dbReference type="EC" id="2.1.1.199"/>
    </reaction>
</comment>
<dbReference type="PIRSF" id="PIRSF004486">
    <property type="entry name" value="MraW"/>
    <property type="match status" value="1"/>
</dbReference>
<feature type="binding site" evidence="6">
    <location>
        <position position="135"/>
    </location>
    <ligand>
        <name>S-adenosyl-L-methionine</name>
        <dbReference type="ChEBI" id="CHEBI:59789"/>
    </ligand>
</feature>
<feature type="region of interest" description="Disordered" evidence="7">
    <location>
        <begin position="311"/>
        <end position="332"/>
    </location>
</feature>
<dbReference type="Pfam" id="PF01795">
    <property type="entry name" value="Methyltransf_5"/>
    <property type="match status" value="1"/>
</dbReference>
<dbReference type="Gene3D" id="3.40.50.150">
    <property type="entry name" value="Vaccinia Virus protein VP39"/>
    <property type="match status" value="1"/>
</dbReference>
<evidence type="ECO:0000256" key="6">
    <source>
        <dbReference type="HAMAP-Rule" id="MF_01007"/>
    </source>
</evidence>
<evidence type="ECO:0000256" key="2">
    <source>
        <dbReference type="ARBA" id="ARBA00022552"/>
    </source>
</evidence>
<feature type="binding site" evidence="6">
    <location>
        <begin position="36"/>
        <end position="38"/>
    </location>
    <ligand>
        <name>S-adenosyl-L-methionine</name>
        <dbReference type="ChEBI" id="CHEBI:59789"/>
    </ligand>
</feature>
<dbReference type="GO" id="GO:0071424">
    <property type="term" value="F:rRNA (cytosine-N4-)-methyltransferase activity"/>
    <property type="evidence" value="ECO:0007669"/>
    <property type="project" value="UniProtKB-UniRule"/>
</dbReference>
<keyword evidence="3 6" id="KW-0489">Methyltransferase</keyword>
<keyword evidence="6" id="KW-0963">Cytoplasm</keyword>
<dbReference type="GO" id="GO:0070475">
    <property type="term" value="P:rRNA base methylation"/>
    <property type="evidence" value="ECO:0007669"/>
    <property type="project" value="UniProtKB-UniRule"/>
</dbReference>
<accession>A0A7M2WWW4</accession>
<dbReference type="GO" id="GO:0005737">
    <property type="term" value="C:cytoplasm"/>
    <property type="evidence" value="ECO:0007669"/>
    <property type="project" value="UniProtKB-SubCell"/>
</dbReference>
<dbReference type="NCBIfam" id="TIGR00006">
    <property type="entry name" value="16S rRNA (cytosine(1402)-N(4))-methyltransferase RsmH"/>
    <property type="match status" value="1"/>
</dbReference>
<feature type="binding site" evidence="6">
    <location>
        <position position="142"/>
    </location>
    <ligand>
        <name>S-adenosyl-L-methionine</name>
        <dbReference type="ChEBI" id="CHEBI:59789"/>
    </ligand>
</feature>
<keyword evidence="4 6" id="KW-0808">Transferase</keyword>
<dbReference type="HAMAP" id="MF_01007">
    <property type="entry name" value="16SrRNA_methyltr_H"/>
    <property type="match status" value="1"/>
</dbReference>
<proteinExistence type="inferred from homology"/>
<evidence type="ECO:0000256" key="7">
    <source>
        <dbReference type="SAM" id="MobiDB-lite"/>
    </source>
</evidence>
<keyword evidence="5 6" id="KW-0949">S-adenosyl-L-methionine</keyword>
<reference evidence="8 9" key="1">
    <citation type="submission" date="2020-10" db="EMBL/GenBank/DDBJ databases">
        <title>Wide distribution of Phycisphaera-like planctomycetes from WD2101 soil group in peatlands and genome analysis of the first cultivated representative.</title>
        <authorList>
            <person name="Dedysh S.N."/>
            <person name="Beletsky A.V."/>
            <person name="Ivanova A."/>
            <person name="Kulichevskaya I.S."/>
            <person name="Suzina N.E."/>
            <person name="Philippov D.A."/>
            <person name="Rakitin A.L."/>
            <person name="Mardanov A.V."/>
            <person name="Ravin N.V."/>
        </authorList>
    </citation>
    <scope>NUCLEOTIDE SEQUENCE [LARGE SCALE GENOMIC DNA]</scope>
    <source>
        <strain evidence="8 9">M1803</strain>
    </source>
</reference>
<dbReference type="Gene3D" id="1.10.150.170">
    <property type="entry name" value="Putative methyltransferase TM0872, insert domain"/>
    <property type="match status" value="1"/>
</dbReference>
<feature type="binding site" evidence="6">
    <location>
        <position position="83"/>
    </location>
    <ligand>
        <name>S-adenosyl-L-methionine</name>
        <dbReference type="ChEBI" id="CHEBI:59789"/>
    </ligand>
</feature>
<evidence type="ECO:0000256" key="4">
    <source>
        <dbReference type="ARBA" id="ARBA00022679"/>
    </source>
</evidence>
<name>A0A7M2WWW4_9BACT</name>
<comment type="similarity">
    <text evidence="1 6">Belongs to the methyltransferase superfamily. RsmH family.</text>
</comment>